<dbReference type="AlphaFoldDB" id="A0A9E7G077"/>
<evidence type="ECO:0000313" key="2">
    <source>
        <dbReference type="EMBL" id="URE04258.1"/>
    </source>
</evidence>
<reference evidence="2" key="1">
    <citation type="submission" date="2022-05" db="EMBL/GenBank/DDBJ databases">
        <title>The Musa troglodytarum L. genome provides insights into the mechanism of non-climacteric behaviour and enrichment of carotenoids.</title>
        <authorList>
            <person name="Wang J."/>
        </authorList>
    </citation>
    <scope>NUCLEOTIDE SEQUENCE</scope>
    <source>
        <tissue evidence="2">Leaf</tissue>
    </source>
</reference>
<name>A0A9E7G077_9LILI</name>
<evidence type="ECO:0000313" key="3">
    <source>
        <dbReference type="Proteomes" id="UP001055439"/>
    </source>
</evidence>
<feature type="region of interest" description="Disordered" evidence="1">
    <location>
        <begin position="10"/>
        <end position="34"/>
    </location>
</feature>
<evidence type="ECO:0000256" key="1">
    <source>
        <dbReference type="SAM" id="MobiDB-lite"/>
    </source>
</evidence>
<protein>
    <submittedName>
        <fullName evidence="2">Uncharacterized protein</fullName>
    </submittedName>
</protein>
<accession>A0A9E7G077</accession>
<dbReference type="EMBL" id="CP097507">
    <property type="protein sequence ID" value="URE04258.1"/>
    <property type="molecule type" value="Genomic_DNA"/>
</dbReference>
<gene>
    <name evidence="2" type="ORF">MUK42_22932</name>
</gene>
<keyword evidence="3" id="KW-1185">Reference proteome</keyword>
<proteinExistence type="predicted"/>
<organism evidence="2 3">
    <name type="scientific">Musa troglodytarum</name>
    <name type="common">fe'i banana</name>
    <dbReference type="NCBI Taxonomy" id="320322"/>
    <lineage>
        <taxon>Eukaryota</taxon>
        <taxon>Viridiplantae</taxon>
        <taxon>Streptophyta</taxon>
        <taxon>Embryophyta</taxon>
        <taxon>Tracheophyta</taxon>
        <taxon>Spermatophyta</taxon>
        <taxon>Magnoliopsida</taxon>
        <taxon>Liliopsida</taxon>
        <taxon>Zingiberales</taxon>
        <taxon>Musaceae</taxon>
        <taxon>Musa</taxon>
    </lineage>
</organism>
<dbReference type="Proteomes" id="UP001055439">
    <property type="component" value="Chromosome 5"/>
</dbReference>
<sequence length="107" mass="11975">MQLLLAACITFDSSSSSSSSSPDGAQEGLRKMGRAIMSRGNGAKKWGMPLCAVGEGDRRVSRKTSCNLQHVSHLTHLLQMELKKDREKWDVLWEREIDVSPMELKKD</sequence>